<dbReference type="EMBL" id="SPRO01000095">
    <property type="protein sequence ID" value="TIC23295.1"/>
    <property type="molecule type" value="Genomic_DNA"/>
</dbReference>
<feature type="transmembrane region" description="Helical" evidence="6">
    <location>
        <begin position="156"/>
        <end position="178"/>
    </location>
</feature>
<evidence type="ECO:0000256" key="5">
    <source>
        <dbReference type="SAM" id="MobiDB-lite"/>
    </source>
</evidence>
<comment type="subcellular location">
    <subcellularLocation>
        <location evidence="1">Membrane</location>
        <topology evidence="1">Multi-pass membrane protein</topology>
    </subcellularLocation>
</comment>
<evidence type="ECO:0000256" key="3">
    <source>
        <dbReference type="ARBA" id="ARBA00022989"/>
    </source>
</evidence>
<feature type="transmembrane region" description="Helical" evidence="6">
    <location>
        <begin position="190"/>
        <end position="214"/>
    </location>
</feature>
<evidence type="ECO:0000256" key="2">
    <source>
        <dbReference type="ARBA" id="ARBA00022692"/>
    </source>
</evidence>
<keyword evidence="4 6" id="KW-0472">Membrane</keyword>
<sequence length="354" mass="40151">MSKRFESLDSNDQMRSNKEVPDDTSSGSSKRAYFERKDEQGRRILTEDMAPEVLGYAFSERKKYMIITVIAILQISMNFNTSVYPNAVVSISQTWDVSEQAARVGQMIFLVLYAFGCELWAPWSEEYGRWPILQLSLFLVNIWSLMQSLAPNYATMIVGRALAGLSSAGGSVTLGLCADLWSADTQQYGVAYVVWSSVTGTTVGPIVGGFLQSFAPSWRWIFWIQLIFGGFTQVLHLLFVPETRSSILLDREAKRRRQEAAKAGKTVPNIWGPNEVKAQRITMKDITSRVVILRPFEFFLKEPIVLFCSLLSGFSDMLIFIFLESYNPVFEQWNFKSYQVGLAFIPVWIGYFIG</sequence>
<dbReference type="SUPFAM" id="SSF103473">
    <property type="entry name" value="MFS general substrate transporter"/>
    <property type="match status" value="1"/>
</dbReference>
<feature type="transmembrane region" description="Helical" evidence="6">
    <location>
        <begin position="130"/>
        <end position="150"/>
    </location>
</feature>
<proteinExistence type="predicted"/>
<dbReference type="GO" id="GO:0022857">
    <property type="term" value="F:transmembrane transporter activity"/>
    <property type="evidence" value="ECO:0007669"/>
    <property type="project" value="InterPro"/>
</dbReference>
<keyword evidence="2 6" id="KW-0812">Transmembrane</keyword>
<evidence type="ECO:0000256" key="4">
    <source>
        <dbReference type="ARBA" id="ARBA00023136"/>
    </source>
</evidence>
<dbReference type="InterPro" id="IPR036259">
    <property type="entry name" value="MFS_trans_sf"/>
</dbReference>
<evidence type="ECO:0000256" key="6">
    <source>
        <dbReference type="SAM" id="Phobius"/>
    </source>
</evidence>
<dbReference type="Pfam" id="PF07690">
    <property type="entry name" value="MFS_1"/>
    <property type="match status" value="1"/>
</dbReference>
<dbReference type="InterPro" id="IPR020846">
    <property type="entry name" value="MFS_dom"/>
</dbReference>
<evidence type="ECO:0000313" key="9">
    <source>
        <dbReference type="Proteomes" id="UP000305647"/>
    </source>
</evidence>
<feature type="transmembrane region" description="Helical" evidence="6">
    <location>
        <begin position="335"/>
        <end position="353"/>
    </location>
</feature>
<dbReference type="InterPro" id="IPR011701">
    <property type="entry name" value="MFS"/>
</dbReference>
<keyword evidence="3 6" id="KW-1133">Transmembrane helix</keyword>
<evidence type="ECO:0000256" key="1">
    <source>
        <dbReference type="ARBA" id="ARBA00004141"/>
    </source>
</evidence>
<protein>
    <submittedName>
        <fullName evidence="8">Multidrug transporter</fullName>
    </submittedName>
</protein>
<dbReference type="AlphaFoldDB" id="A0A4T0P956"/>
<dbReference type="Gene3D" id="1.20.1250.20">
    <property type="entry name" value="MFS general substrate transporter like domains"/>
    <property type="match status" value="1"/>
</dbReference>
<dbReference type="PANTHER" id="PTHR23502">
    <property type="entry name" value="MAJOR FACILITATOR SUPERFAMILY"/>
    <property type="match status" value="1"/>
</dbReference>
<reference evidence="8 9" key="1">
    <citation type="submission" date="2019-03" db="EMBL/GenBank/DDBJ databases">
        <title>Sequencing 25 genomes of Wallemia mellicola.</title>
        <authorList>
            <person name="Gostincar C."/>
        </authorList>
    </citation>
    <scope>NUCLEOTIDE SEQUENCE [LARGE SCALE GENOMIC DNA]</scope>
    <source>
        <strain evidence="8 9">EXF-8738</strain>
    </source>
</reference>
<feature type="domain" description="Major facilitator superfamily (MFS) profile" evidence="7">
    <location>
        <begin position="66"/>
        <end position="354"/>
    </location>
</feature>
<accession>A0A4T0P956</accession>
<dbReference type="PROSITE" id="PS50850">
    <property type="entry name" value="MFS"/>
    <property type="match status" value="1"/>
</dbReference>
<evidence type="ECO:0000259" key="7">
    <source>
        <dbReference type="PROSITE" id="PS50850"/>
    </source>
</evidence>
<dbReference type="Proteomes" id="UP000305647">
    <property type="component" value="Unassembled WGS sequence"/>
</dbReference>
<gene>
    <name evidence="8" type="ORF">E3Q10_04351</name>
</gene>
<feature type="transmembrane region" description="Helical" evidence="6">
    <location>
        <begin position="220"/>
        <end position="240"/>
    </location>
</feature>
<comment type="caution">
    <text evidence="8">The sequence shown here is derived from an EMBL/GenBank/DDBJ whole genome shotgun (WGS) entry which is preliminary data.</text>
</comment>
<name>A0A4T0P956_9BASI</name>
<evidence type="ECO:0000313" key="8">
    <source>
        <dbReference type="EMBL" id="TIC23295.1"/>
    </source>
</evidence>
<dbReference type="GO" id="GO:0005886">
    <property type="term" value="C:plasma membrane"/>
    <property type="evidence" value="ECO:0007669"/>
    <property type="project" value="TreeGrafter"/>
</dbReference>
<feature type="region of interest" description="Disordered" evidence="5">
    <location>
        <begin position="1"/>
        <end position="34"/>
    </location>
</feature>
<dbReference type="PANTHER" id="PTHR23502:SF3">
    <property type="entry name" value="MAJOR FACILITATOR SUPERFAMILY (MFS) PROFILE DOMAIN-CONTAINING PROTEIN-RELATED"/>
    <property type="match status" value="1"/>
</dbReference>
<feature type="transmembrane region" description="Helical" evidence="6">
    <location>
        <begin position="304"/>
        <end position="323"/>
    </location>
</feature>
<feature type="transmembrane region" description="Helical" evidence="6">
    <location>
        <begin position="64"/>
        <end position="84"/>
    </location>
</feature>
<organism evidence="8 9">
    <name type="scientific">Wallemia mellicola</name>
    <dbReference type="NCBI Taxonomy" id="1708541"/>
    <lineage>
        <taxon>Eukaryota</taxon>
        <taxon>Fungi</taxon>
        <taxon>Dikarya</taxon>
        <taxon>Basidiomycota</taxon>
        <taxon>Wallemiomycotina</taxon>
        <taxon>Wallemiomycetes</taxon>
        <taxon>Wallemiales</taxon>
        <taxon>Wallemiaceae</taxon>
        <taxon>Wallemia</taxon>
    </lineage>
</organism>
<feature type="transmembrane region" description="Helical" evidence="6">
    <location>
        <begin position="104"/>
        <end position="123"/>
    </location>
</feature>